<feature type="compositionally biased region" description="Basic residues" evidence="3">
    <location>
        <begin position="152"/>
        <end position="161"/>
    </location>
</feature>
<comment type="caution">
    <text evidence="4">The sequence shown here is derived from an EMBL/GenBank/DDBJ whole genome shotgun (WGS) entry which is preliminary data.</text>
</comment>
<sequence length="161" mass="18150">MPDNFLLYIDNGRSCPIGIFIHLSITLSHFFIKLIPHKRTGNMSFKEHLGGLKQLDNKKTPIEPVDHPLRLYGNDQATYDLLHHQLEHRQYFDSGDSALSRARRSSDVGIVTTGKEHPARAGISHPSCPVPSSSNVDEHAWRQEHGGEKAGRVQHHSLLHE</sequence>
<dbReference type="Pfam" id="PF04667">
    <property type="entry name" value="Endosulfine"/>
    <property type="match status" value="1"/>
</dbReference>
<proteinExistence type="inferred from homology"/>
<dbReference type="Proteomes" id="UP000758603">
    <property type="component" value="Unassembled WGS sequence"/>
</dbReference>
<protein>
    <recommendedName>
        <fullName evidence="2">mRNA stability protein</fullName>
    </recommendedName>
</protein>
<comment type="function">
    <text evidence="2">Plays an essential role in initiation of the G0 program by preventing the degradation of specific nutrient-regulated mRNAs via the 5'-3' mRNA decay pathway.</text>
</comment>
<evidence type="ECO:0000313" key="5">
    <source>
        <dbReference type="Proteomes" id="UP000758603"/>
    </source>
</evidence>
<evidence type="ECO:0000256" key="3">
    <source>
        <dbReference type="SAM" id="MobiDB-lite"/>
    </source>
</evidence>
<keyword evidence="5" id="KW-1185">Reference proteome</keyword>
<dbReference type="OrthoDB" id="5949865at2759"/>
<organism evidence="4 5">
    <name type="scientific">Truncatella angustata</name>
    <dbReference type="NCBI Taxonomy" id="152316"/>
    <lineage>
        <taxon>Eukaryota</taxon>
        <taxon>Fungi</taxon>
        <taxon>Dikarya</taxon>
        <taxon>Ascomycota</taxon>
        <taxon>Pezizomycotina</taxon>
        <taxon>Sordariomycetes</taxon>
        <taxon>Xylariomycetidae</taxon>
        <taxon>Amphisphaeriales</taxon>
        <taxon>Sporocadaceae</taxon>
        <taxon>Truncatella</taxon>
    </lineage>
</organism>
<reference evidence="4" key="1">
    <citation type="journal article" date="2021" name="Nat. Commun.">
        <title>Genetic determinants of endophytism in the Arabidopsis root mycobiome.</title>
        <authorList>
            <person name="Mesny F."/>
            <person name="Miyauchi S."/>
            <person name="Thiergart T."/>
            <person name="Pickel B."/>
            <person name="Atanasova L."/>
            <person name="Karlsson M."/>
            <person name="Huettel B."/>
            <person name="Barry K.W."/>
            <person name="Haridas S."/>
            <person name="Chen C."/>
            <person name="Bauer D."/>
            <person name="Andreopoulos W."/>
            <person name="Pangilinan J."/>
            <person name="LaButti K."/>
            <person name="Riley R."/>
            <person name="Lipzen A."/>
            <person name="Clum A."/>
            <person name="Drula E."/>
            <person name="Henrissat B."/>
            <person name="Kohler A."/>
            <person name="Grigoriev I.V."/>
            <person name="Martin F.M."/>
            <person name="Hacquard S."/>
        </authorList>
    </citation>
    <scope>NUCLEOTIDE SEQUENCE</scope>
    <source>
        <strain evidence="4">MPI-SDFR-AT-0073</strain>
    </source>
</reference>
<accession>A0A9P8ZWZ7</accession>
<comment type="similarity">
    <text evidence="1 2">Belongs to the endosulfine family.</text>
</comment>
<gene>
    <name evidence="4" type="ORF">BKA67DRAFT_570298</name>
</gene>
<dbReference type="RefSeq" id="XP_045957843.1">
    <property type="nucleotide sequence ID" value="XM_046103154.1"/>
</dbReference>
<dbReference type="AlphaFoldDB" id="A0A9P8ZWZ7"/>
<dbReference type="EMBL" id="JAGPXC010000005">
    <property type="protein sequence ID" value="KAH6653566.1"/>
    <property type="molecule type" value="Genomic_DNA"/>
</dbReference>
<feature type="region of interest" description="Disordered" evidence="3">
    <location>
        <begin position="115"/>
        <end position="161"/>
    </location>
</feature>
<feature type="compositionally biased region" description="Basic and acidic residues" evidence="3">
    <location>
        <begin position="136"/>
        <end position="151"/>
    </location>
</feature>
<evidence type="ECO:0000256" key="1">
    <source>
        <dbReference type="ARBA" id="ARBA00010520"/>
    </source>
</evidence>
<name>A0A9P8ZWZ7_9PEZI</name>
<dbReference type="InterPro" id="IPR006760">
    <property type="entry name" value="Endosulphine"/>
</dbReference>
<dbReference type="GeneID" id="70132046"/>
<evidence type="ECO:0000313" key="4">
    <source>
        <dbReference type="EMBL" id="KAH6653566.1"/>
    </source>
</evidence>
<evidence type="ECO:0000256" key="2">
    <source>
        <dbReference type="RuleBase" id="RU363120"/>
    </source>
</evidence>